<dbReference type="Gene3D" id="1.25.10.10">
    <property type="entry name" value="Leucine-rich Repeat Variant"/>
    <property type="match status" value="7"/>
</dbReference>
<sequence>MGKSDIQSWLASTSGATGDGDLTGNGNAGSGGKWRRDYVLTDWPKTLEVARCRLLTSSTKVRTQFLREELLVLAKHGDLSLSQILDVFKLLTLTYSRYVDTPSREAVEAVGTELVRRDEMRGKPEGEPEEIPLGVTEQIIGWLAHEVGHISKLSGSHATSDMFVLLSWSCGTYDVCLSSDSDFTSKPAWETLIGVMGTLIDMILDKSTRSKASIQKGALTRLRRALRSHPRAISSVMKTLMSKPRTSPNTLSTVPLLGLCVDVKIRLKNVKDDSLKTLDPSFKADVLNFYGSNVLMSKTPVCSHMASALHDFIETFVTSEDFTSAILPTVEKALLRSPEISLAVVNSFVSAYSHPIEGDSFRRLLTPVLNSAKSSNPTVRSNAALLFKTIVEKTQQTSDVDLAVKELILLPKAGKTTGPDHRIALYTMLGSVKTSPTVSAAILETGLPLLAKETHDGAVSALSSSLAPHLGFCLREDISVPSDTTSILVKDMTNSKPVIRRAFCVLVASAFWELRGLPTGASETLGHALLPAFEANLKNVSSGPLTSAAGPLEGYVATAVLLGPLSTSGKSDDFISRNPTLQSMLAVGSRPSFLLWEKVYQKLSGADDETWLLRAAEATLVHFSKELLRNEQACAMIGMIFLHLVTNSQHPQVRRMTLTSLEAIAARLPEVANHIATSALSTYLSKDRSTSILNNAEEIDVNSRLSDRLATFCLASVALGEAADEQVRKSILLKFVVLAHHPAVGGNSRPLWIELCQKSQIDPHDLVCERLADVLRDTLTVADSQLKSDPGYTSAIYSVITTITFIAPEVVLPRVVEQLKNDLDANELNALGETDLAIWATPEGQTYVDVLSAKKTDEPVKKGKGYKDAQWEAEVRKSLANKKASASKMLSKQDQELVEAQLAKERDIRRRVEGIKGKLQRGLHLVHSISVSGVNELRSYLSPIASALLRSFTPTAVHLVGYALFGHYLELAQACSDRLEIYRVQTGVATLRSLGVEGIPEDFQLEPLNSLVIRVLYRLRTLSEQSPFDVATFSYASPLLSAILRKGGIALEEGDDPLEQVTLAVDIIKFHAGEFSDPAYPRSRTCEDLLHVIKSQPKLAKDASSALIDIGQSMHSTATLDEIQALLRGTLQQEVYVRNACLQTLQPFDLTDLDWSPEIWIACHDDDEQNARLARHIWDDNGMDVPEKFVQVMLTFLEDDTAYVRASAAAAISVAVIESWPQMTSEVLNVLQNFYREKAKVLAPEFDEYGMVIAQSLDRADPWPTRAATARAFELLAPAFGDADVEPFFKFLIQDEALGDRHADVRRCMLNAGTTVIDLHGKAHLPGLIAMFEAQLSGNTPATEAADQIKEATVILFGRVARHLNPSDKRMPQIVERLIDALKTPSEQVQIAVSDCLAPLVKVMQSPVSDLVDRLLHELFEAPKYGTRRGAAYGLAGVVKGAGIAAMKEFNILERLKSAAEDKKRYEARQGAMFALETLSATLERIFEPYVIHILPVLLSSFGDTIPDVREATHDAARVIMANMSGYGVKTILPDLLSGLDEKQWRTKKGSIELLGMMAYCAPRQLSQSLPIVIPRLTDVLTDSHAQVRVAANKSLKQFGEVISNPEIQSLVPVFLKAMVDPSKTPNALSSLLKTSFLHYIDHSSLALVVPIIERGLRERSADTKRKAAQIVGNLASLTDSKDFVPYLNQLLPMVHVVLVDPVPEARATAAKALGTLVERLGEVHFPDLVPGLLRTLKTDTSGVDRQGAAQGLSEVLAGLGMERMEGLLPDIIANAQSPRSTVREGFMSLLVFLPATFSTRFQPHLPKIIPPILSGLSDSEDYVRDAAMRAGRMIVTNYSTRAIDLLLPELERGMFDSGWRIRQSSITLVGELLFKVSGISGKAEIEEDEEATDTAMAESSRRALVEVLGAERRDRILSALYLARQDAVSVVRQSSIHIWKALVHNTPRTVREILPELISQVVSLLAGPEIDQQETASRTVAELCRKSGEKILGEIISILKTKSTSTDPKTREGVCLTLCELMESTTDNQREGQEDEIISMVRAALVDDEANVRGAAAKAFDVLQEHIGAKAIDQTIPTLLEALRQPGQSSGTALQALREVMAVRASTVFPVLIPTLTVIPMSVFNARALAALVTVAGTALSKRLTVILNALAKMLETPELKEQEELNAAISEATRALLASICDAEGLNTLMLLLLGWAKHESVQRRVSACELFSIFCEESELDSSFYRVDWVRQLVSLLDDSEVAVHTAALQSFDTFVKSVPKDELEPLVVPLRRTIESTGAPGRHVAGFSLPKGVASTVPIIIAGLTTGSNEQREQAAYAIGDLIERTDESAIKPFVVPFTGPLIRVATQATTYPPGVKVAILSALSTMLERIPAFVKPFFPQLQRTFVKSASDPASLAVRNKAAEGLGMLMRSQPRVDPVITELITGARSNDDTIASSLVFALAQVVKNAGSNVGEKARETCAELVADAFKETHEESYRQAVAALFAVLSPYPSLLKPTIESNLVAGTPPSSLSSLCILAIVAPDEDDQPIKDQPNVFQTLGLMRSVAQKVLDSVSSDRPSTARPAREAREALKSLGDDSLQGLF</sequence>
<dbReference type="Pfam" id="PF12074">
    <property type="entry name" value="Gcn1_N"/>
    <property type="match status" value="1"/>
</dbReference>
<dbReference type="SMART" id="SM01349">
    <property type="entry name" value="TOG"/>
    <property type="match status" value="1"/>
</dbReference>
<keyword evidence="2" id="KW-0677">Repeat</keyword>
<protein>
    <submittedName>
        <fullName evidence="5">ARM repeat-containing protein</fullName>
    </submittedName>
</protein>
<feature type="domain" description="TOG" evidence="4">
    <location>
        <begin position="1396"/>
        <end position="1631"/>
    </location>
</feature>
<dbReference type="GO" id="GO:0019887">
    <property type="term" value="F:protein kinase regulator activity"/>
    <property type="evidence" value="ECO:0007669"/>
    <property type="project" value="TreeGrafter"/>
</dbReference>
<dbReference type="InterPro" id="IPR022716">
    <property type="entry name" value="Gcn1_N"/>
</dbReference>
<feature type="repeat" description="HEAT" evidence="3">
    <location>
        <begin position="2038"/>
        <end position="2076"/>
    </location>
</feature>
<evidence type="ECO:0000313" key="6">
    <source>
        <dbReference type="Proteomes" id="UP000076727"/>
    </source>
</evidence>
<feature type="repeat" description="HEAT" evidence="3">
    <location>
        <begin position="1573"/>
        <end position="1611"/>
    </location>
</feature>
<name>A0A165ST88_9APHY</name>
<dbReference type="PANTHER" id="PTHR23346:SF7">
    <property type="entry name" value="STALLED RIBOSOME SENSOR GCN1"/>
    <property type="match status" value="1"/>
</dbReference>
<dbReference type="STRING" id="1314783.A0A165ST88"/>
<dbReference type="InterPro" id="IPR021133">
    <property type="entry name" value="HEAT_type_2"/>
</dbReference>
<accession>A0A165ST88</accession>
<reference evidence="5 6" key="1">
    <citation type="journal article" date="2016" name="Mol. Biol. Evol.">
        <title>Comparative Genomics of Early-Diverging Mushroom-Forming Fungi Provides Insights into the Origins of Lignocellulose Decay Capabilities.</title>
        <authorList>
            <person name="Nagy L.G."/>
            <person name="Riley R."/>
            <person name="Tritt A."/>
            <person name="Adam C."/>
            <person name="Daum C."/>
            <person name="Floudas D."/>
            <person name="Sun H."/>
            <person name="Yadav J.S."/>
            <person name="Pangilinan J."/>
            <person name="Larsson K.H."/>
            <person name="Matsuura K."/>
            <person name="Barry K."/>
            <person name="Labutti K."/>
            <person name="Kuo R."/>
            <person name="Ohm R.A."/>
            <person name="Bhattacharya S.S."/>
            <person name="Shirouzu T."/>
            <person name="Yoshinaga Y."/>
            <person name="Martin F.M."/>
            <person name="Grigoriev I.V."/>
            <person name="Hibbett D.S."/>
        </authorList>
    </citation>
    <scope>NUCLEOTIDE SEQUENCE [LARGE SCALE GENOMIC DNA]</scope>
    <source>
        <strain evidence="5 6">L-15889</strain>
    </source>
</reference>
<comment type="similarity">
    <text evidence="1">Belongs to the GCN1 family.</text>
</comment>
<proteinExistence type="inferred from homology"/>
<dbReference type="InterPro" id="IPR016024">
    <property type="entry name" value="ARM-type_fold"/>
</dbReference>
<dbReference type="InterPro" id="IPR034085">
    <property type="entry name" value="TOG"/>
</dbReference>
<feature type="repeat" description="HEAT" evidence="3">
    <location>
        <begin position="1691"/>
        <end position="1729"/>
    </location>
</feature>
<dbReference type="Pfam" id="PF24984">
    <property type="entry name" value="HEAT_EF3_GNC1"/>
    <property type="match status" value="1"/>
</dbReference>
<evidence type="ECO:0000259" key="4">
    <source>
        <dbReference type="SMART" id="SM01349"/>
    </source>
</evidence>
<dbReference type="Pfam" id="PF24916">
    <property type="entry name" value="HEAT_GCN1_fung"/>
    <property type="match status" value="1"/>
</dbReference>
<dbReference type="EMBL" id="KV429041">
    <property type="protein sequence ID" value="KZT72461.1"/>
    <property type="molecule type" value="Genomic_DNA"/>
</dbReference>
<dbReference type="SUPFAM" id="SSF48371">
    <property type="entry name" value="ARM repeat"/>
    <property type="match status" value="4"/>
</dbReference>
<dbReference type="InterPro" id="IPR011989">
    <property type="entry name" value="ARM-like"/>
</dbReference>
<evidence type="ECO:0000256" key="3">
    <source>
        <dbReference type="PROSITE-ProRule" id="PRU00103"/>
    </source>
</evidence>
<dbReference type="Proteomes" id="UP000076727">
    <property type="component" value="Unassembled WGS sequence"/>
</dbReference>
<gene>
    <name evidence="5" type="ORF">DAEQUDRAFT_809309</name>
</gene>
<organism evidence="5 6">
    <name type="scientific">Daedalea quercina L-15889</name>
    <dbReference type="NCBI Taxonomy" id="1314783"/>
    <lineage>
        <taxon>Eukaryota</taxon>
        <taxon>Fungi</taxon>
        <taxon>Dikarya</taxon>
        <taxon>Basidiomycota</taxon>
        <taxon>Agaricomycotina</taxon>
        <taxon>Agaricomycetes</taxon>
        <taxon>Polyporales</taxon>
        <taxon>Fomitopsis</taxon>
    </lineage>
</organism>
<dbReference type="Pfam" id="PF23271">
    <property type="entry name" value="HEAT_GCN1"/>
    <property type="match status" value="1"/>
</dbReference>
<dbReference type="PROSITE" id="PS50077">
    <property type="entry name" value="HEAT_REPEAT"/>
    <property type="match status" value="3"/>
</dbReference>
<evidence type="ECO:0000256" key="2">
    <source>
        <dbReference type="ARBA" id="ARBA00022737"/>
    </source>
</evidence>
<dbReference type="GO" id="GO:0034198">
    <property type="term" value="P:cellular response to amino acid starvation"/>
    <property type="evidence" value="ECO:0007669"/>
    <property type="project" value="TreeGrafter"/>
</dbReference>
<dbReference type="PANTHER" id="PTHR23346">
    <property type="entry name" value="TRANSLATIONAL ACTIVATOR GCN1-RELATED"/>
    <property type="match status" value="1"/>
</dbReference>
<dbReference type="Pfam" id="PF24993">
    <property type="entry name" value="GNC1_N"/>
    <property type="match status" value="1"/>
</dbReference>
<dbReference type="InterPro" id="IPR056809">
    <property type="entry name" value="HEAT_GCN1_fung"/>
</dbReference>
<keyword evidence="6" id="KW-1185">Reference proteome</keyword>
<dbReference type="InterPro" id="IPR057546">
    <property type="entry name" value="HEAT_GCN1"/>
</dbReference>
<evidence type="ECO:0000313" key="5">
    <source>
        <dbReference type="EMBL" id="KZT72461.1"/>
    </source>
</evidence>
<evidence type="ECO:0000256" key="1">
    <source>
        <dbReference type="ARBA" id="ARBA00007366"/>
    </source>
</evidence>
<dbReference type="InterPro" id="IPR056810">
    <property type="entry name" value="GNC1-like_N"/>
</dbReference>
<dbReference type="Pfam" id="PF24987">
    <property type="entry name" value="HEAT_EF3_N"/>
    <property type="match status" value="2"/>
</dbReference>
<dbReference type="GO" id="GO:0005829">
    <property type="term" value="C:cytosol"/>
    <property type="evidence" value="ECO:0007669"/>
    <property type="project" value="TreeGrafter"/>
</dbReference>
<dbReference type="GO" id="GO:0006417">
    <property type="term" value="P:regulation of translation"/>
    <property type="evidence" value="ECO:0007669"/>
    <property type="project" value="TreeGrafter"/>
</dbReference>
<dbReference type="OrthoDB" id="5148094at2759"/>